<dbReference type="SUPFAM" id="SSF50494">
    <property type="entry name" value="Trypsin-like serine proteases"/>
    <property type="match status" value="1"/>
</dbReference>
<evidence type="ECO:0000256" key="1">
    <source>
        <dbReference type="ARBA" id="ARBA00004613"/>
    </source>
</evidence>
<dbReference type="InterPro" id="IPR055372">
    <property type="entry name" value="CBM96"/>
</dbReference>
<feature type="region of interest" description="Disordered" evidence="4">
    <location>
        <begin position="35"/>
        <end position="59"/>
    </location>
</feature>
<feature type="region of interest" description="Disordered" evidence="4">
    <location>
        <begin position="560"/>
        <end position="581"/>
    </location>
</feature>
<gene>
    <name evidence="6" type="ORF">GCM10022252_22800</name>
</gene>
<feature type="compositionally biased region" description="Polar residues" evidence="4">
    <location>
        <begin position="35"/>
        <end position="57"/>
    </location>
</feature>
<sequence>MPPFPQVSTKFNHLGRGAIAGLLITSLLTITPVSTASADPAPSGTTKQESVTGSQTAPVELLGAATETTRYWRYPDGRVTTEIWPRPVRVQKSGAWAWIDPTLVEQNGVIKPKVIKGDLSLSPGGDTDVLTTFTPTPKQSLALSWPTGLPKPKLEGSRATYTDAAGPGADLVVTALAVGFRYDVVLRTRPAKTLELKIPMQGKGLALREAPDGRLRVTDDNNLNVAVAPKPFLRGTETAKSRSAETGAVEAAVATANGQQTLLLKPDPTYLADRATSYPVTIQSAFSIIPTADADVWSLTPDFPNGDGSTLKAGTDRDGSKSRAYLKFNVSPLVGQQVSNVTLSLLNIDGPSCGTAVGDGIQVRRVTSAWNPATVAWSSQPTNTTENAVTNRRSVGGACDPAPMNWDITAMARQWAGDVGNYGLVLMSPTERAEKNYRVFPASEDTDFNEPPKVTATFDPVGAPVTVHPAGPGGVEVISASEKWGADALQMAEPQAHALSAAQDRVEANSDALATPYVDMVSGQVIVPAATTGGRAIGSALLAGTSHLGLAGTDWTVPGTYTGDDTDEDLEGPAGQTENYSFTPQVPDVSVSSARLSSIVSEVLHADAGQLPGAESIVSGRAWPERNQVLFTANAVSSEMRLALAQRYGTNAVVIRLDPNAEHPQFQDSRDNDNDDYINGAGAYLNGQDQPCTMGFAWSLPAGRRLVTAGHCLRNDYGGDFSYGQRVLGNQKYGTGTVALPGQSKLLGDSALVQVTQAPKQPTASIFVGDDESTTKRPVKRSWPRRAQNGDLYCVGGRTTGQTCSWKVINPNTSIDLKEEGVTKNVVEGTRDNGCTDEGDSGGAVYTIEPGAGYIIAKGIHNAGNVPLIGDCGEYFTDIHSVRQAYGGDVMKRR</sequence>
<dbReference type="Gene3D" id="2.40.10.10">
    <property type="entry name" value="Trypsin-like serine proteases"/>
    <property type="match status" value="2"/>
</dbReference>
<dbReference type="EMBL" id="BAABAQ010000003">
    <property type="protein sequence ID" value="GAA4188098.1"/>
    <property type="molecule type" value="Genomic_DNA"/>
</dbReference>
<dbReference type="InterPro" id="IPR009003">
    <property type="entry name" value="Peptidase_S1_PA"/>
</dbReference>
<keyword evidence="7" id="KW-1185">Reference proteome</keyword>
<accession>A0ABP8ARC4</accession>
<protein>
    <recommendedName>
        <fullName evidence="5">Carbohydrate-binding module family 96 domain-containing protein</fullName>
    </recommendedName>
</protein>
<proteinExistence type="predicted"/>
<evidence type="ECO:0000313" key="6">
    <source>
        <dbReference type="EMBL" id="GAA4188098.1"/>
    </source>
</evidence>
<dbReference type="Pfam" id="PF24517">
    <property type="entry name" value="CBM96"/>
    <property type="match status" value="1"/>
</dbReference>
<evidence type="ECO:0000313" key="7">
    <source>
        <dbReference type="Proteomes" id="UP001501251"/>
    </source>
</evidence>
<comment type="subcellular location">
    <subcellularLocation>
        <location evidence="1">Secreted</location>
    </subcellularLocation>
</comment>
<evidence type="ECO:0000256" key="4">
    <source>
        <dbReference type="SAM" id="MobiDB-lite"/>
    </source>
</evidence>
<dbReference type="NCBIfam" id="NF033679">
    <property type="entry name" value="DNRLRE_dom"/>
    <property type="match status" value="1"/>
</dbReference>
<comment type="caution">
    <text evidence="6">The sequence shown here is derived from an EMBL/GenBank/DDBJ whole genome shotgun (WGS) entry which is preliminary data.</text>
</comment>
<dbReference type="InterPro" id="IPR043504">
    <property type="entry name" value="Peptidase_S1_PA_chymotrypsin"/>
</dbReference>
<evidence type="ECO:0000256" key="2">
    <source>
        <dbReference type="ARBA" id="ARBA00022525"/>
    </source>
</evidence>
<keyword evidence="3" id="KW-0732">Signal</keyword>
<feature type="domain" description="Carbohydrate-binding module family 96" evidence="5">
    <location>
        <begin position="287"/>
        <end position="441"/>
    </location>
</feature>
<organism evidence="6 7">
    <name type="scientific">Streptosporangium oxazolinicum</name>
    <dbReference type="NCBI Taxonomy" id="909287"/>
    <lineage>
        <taxon>Bacteria</taxon>
        <taxon>Bacillati</taxon>
        <taxon>Actinomycetota</taxon>
        <taxon>Actinomycetes</taxon>
        <taxon>Streptosporangiales</taxon>
        <taxon>Streptosporangiaceae</taxon>
        <taxon>Streptosporangium</taxon>
    </lineage>
</organism>
<evidence type="ECO:0000259" key="5">
    <source>
        <dbReference type="Pfam" id="PF24517"/>
    </source>
</evidence>
<evidence type="ECO:0000256" key="3">
    <source>
        <dbReference type="ARBA" id="ARBA00022729"/>
    </source>
</evidence>
<name>A0ABP8ARC4_9ACTN</name>
<keyword evidence="2" id="KW-0964">Secreted</keyword>
<dbReference type="Proteomes" id="UP001501251">
    <property type="component" value="Unassembled WGS sequence"/>
</dbReference>
<reference evidence="7" key="1">
    <citation type="journal article" date="2019" name="Int. J. Syst. Evol. Microbiol.">
        <title>The Global Catalogue of Microorganisms (GCM) 10K type strain sequencing project: providing services to taxonomists for standard genome sequencing and annotation.</title>
        <authorList>
            <consortium name="The Broad Institute Genomics Platform"/>
            <consortium name="The Broad Institute Genome Sequencing Center for Infectious Disease"/>
            <person name="Wu L."/>
            <person name="Ma J."/>
        </authorList>
    </citation>
    <scope>NUCLEOTIDE SEQUENCE [LARGE SCALE GENOMIC DNA]</scope>
    <source>
        <strain evidence="7">JCM 17388</strain>
    </source>
</reference>